<evidence type="ECO:0000259" key="13">
    <source>
        <dbReference type="Pfam" id="PF06974"/>
    </source>
</evidence>
<keyword evidence="7 14" id="KW-0012">Acyltransferase</keyword>
<organism evidence="14 15">
    <name type="scientific">Ananas comosus</name>
    <name type="common">Pineapple</name>
    <name type="synonym">Ananas ananas</name>
    <dbReference type="NCBI Taxonomy" id="4615"/>
    <lineage>
        <taxon>Eukaryota</taxon>
        <taxon>Viridiplantae</taxon>
        <taxon>Streptophyta</taxon>
        <taxon>Embryophyta</taxon>
        <taxon>Tracheophyta</taxon>
        <taxon>Spermatophyta</taxon>
        <taxon>Magnoliopsida</taxon>
        <taxon>Liliopsida</taxon>
        <taxon>Poales</taxon>
        <taxon>Bromeliaceae</taxon>
        <taxon>Bromelioideae</taxon>
        <taxon>Ananas</taxon>
    </lineage>
</organism>
<evidence type="ECO:0000256" key="3">
    <source>
        <dbReference type="ARBA" id="ARBA00004771"/>
    </source>
</evidence>
<dbReference type="InterPro" id="IPR004255">
    <property type="entry name" value="O-acyltransferase_WSD1_N"/>
</dbReference>
<name>A0A199W7A7_ANACO</name>
<dbReference type="GO" id="GO:0005886">
    <property type="term" value="C:plasma membrane"/>
    <property type="evidence" value="ECO:0007669"/>
    <property type="project" value="UniProtKB-SubCell"/>
</dbReference>
<evidence type="ECO:0000256" key="2">
    <source>
        <dbReference type="ARBA" id="ARBA00004586"/>
    </source>
</evidence>
<dbReference type="InterPro" id="IPR023213">
    <property type="entry name" value="CAT-like_dom_sf"/>
</dbReference>
<feature type="domain" description="O-acyltransferase WSD1-like N-terminal" evidence="12">
    <location>
        <begin position="66"/>
        <end position="300"/>
    </location>
</feature>
<sequence>MPSETLRNRRPLSINTMSAAATTAEAAEEPEELEEPVSPAGRLFHRPEFNCYIIAVIGLGRRIDDLDTIKAGLAATLARHPRFSSVPVFDESAGKKPRWVRVDVDVDRHVIVPNLPPLPSAAAAAAGELVVEDYVSALSAAAAMDATRPLWELHILNLPTPSAAASAVLRAHHSLGDGASLTSLLLACTRRAGDPSALPSLPSAAPRPRPHHGRGRGPLGLLLWLWSLLAMAWHTLVDAALFAATAAFLADSPTPLKAPPLPPGDPLGVGRRRKRFVHRTASLDDVKRVKNAMGCTVNDVLVGVTSAGLSRYLSRKFGEYKVFDVITSVESCDNPYETDDVKKREKLLANLRVRSTLLVNDLAEMMKGGKDGPKWGNWIGYVVLPIPIALYSDPLDYIRKGKEIANRKKNSWEAFFTYWCADLIVKLFGLKAAATLCHRVLSNTTLSFSNIVGPVEEIEFYGYPIVYIAPSVYGHPHALTVHYQSYVNTVEMVIAVDEITIPDPHQLLDDLAESLELIKDSTETKS</sequence>
<dbReference type="PANTHER" id="PTHR31650">
    <property type="entry name" value="O-ACYLTRANSFERASE (WSD1-LIKE) FAMILY PROTEIN"/>
    <property type="match status" value="1"/>
</dbReference>
<feature type="domain" description="O-acyltransferase WSD1 C-terminal" evidence="13">
    <location>
        <begin position="375"/>
        <end position="519"/>
    </location>
</feature>
<comment type="catalytic activity">
    <reaction evidence="10">
        <text>an acyl-CoA + a 1,2-diacyl-sn-glycerol = a triacyl-sn-glycerol + CoA</text>
        <dbReference type="Rhea" id="RHEA:10868"/>
        <dbReference type="ChEBI" id="CHEBI:17815"/>
        <dbReference type="ChEBI" id="CHEBI:57287"/>
        <dbReference type="ChEBI" id="CHEBI:58342"/>
        <dbReference type="ChEBI" id="CHEBI:64615"/>
        <dbReference type="EC" id="2.3.1.20"/>
    </reaction>
</comment>
<evidence type="ECO:0000256" key="11">
    <source>
        <dbReference type="SAM" id="MobiDB-lite"/>
    </source>
</evidence>
<feature type="compositionally biased region" description="Acidic residues" evidence="11">
    <location>
        <begin position="26"/>
        <end position="35"/>
    </location>
</feature>
<evidence type="ECO:0000256" key="1">
    <source>
        <dbReference type="ARBA" id="ARBA00004162"/>
    </source>
</evidence>
<dbReference type="Proteomes" id="UP000092600">
    <property type="component" value="Unassembled WGS sequence"/>
</dbReference>
<dbReference type="Gene3D" id="3.30.559.30">
    <property type="entry name" value="Nonribosomal peptide synthetase, condensation domain"/>
    <property type="match status" value="1"/>
</dbReference>
<dbReference type="GO" id="GO:0005789">
    <property type="term" value="C:endoplasmic reticulum membrane"/>
    <property type="evidence" value="ECO:0007669"/>
    <property type="project" value="UniProtKB-SubCell"/>
</dbReference>
<evidence type="ECO:0000256" key="10">
    <source>
        <dbReference type="ARBA" id="ARBA00048109"/>
    </source>
</evidence>
<dbReference type="STRING" id="4615.A0A199W7A7"/>
<evidence type="ECO:0000313" key="14">
    <source>
        <dbReference type="EMBL" id="OAY85126.1"/>
    </source>
</evidence>
<dbReference type="InterPro" id="IPR009721">
    <property type="entry name" value="O-acyltransferase_WSD1_C"/>
</dbReference>
<dbReference type="Gene3D" id="3.30.559.10">
    <property type="entry name" value="Chloramphenicol acetyltransferase-like domain"/>
    <property type="match status" value="1"/>
</dbReference>
<evidence type="ECO:0000256" key="6">
    <source>
        <dbReference type="ARBA" id="ARBA00022824"/>
    </source>
</evidence>
<protein>
    <submittedName>
        <fullName evidence="14">O-acyltransferase WSD1</fullName>
    </submittedName>
</protein>
<proteinExistence type="inferred from homology"/>
<comment type="subcellular location">
    <subcellularLocation>
        <location evidence="1">Cell membrane</location>
        <topology evidence="1">Single-pass membrane protein</topology>
    </subcellularLocation>
    <subcellularLocation>
        <location evidence="2">Endoplasmic reticulum membrane</location>
    </subcellularLocation>
</comment>
<dbReference type="GO" id="GO:0019432">
    <property type="term" value="P:triglyceride biosynthetic process"/>
    <property type="evidence" value="ECO:0007669"/>
    <property type="project" value="UniProtKB-UniPathway"/>
</dbReference>
<dbReference type="PANTHER" id="PTHR31650:SF1">
    <property type="entry name" value="WAX ESTER SYNTHASE_DIACYLGLYCEROL ACYLTRANSFERASE 4-RELATED"/>
    <property type="match status" value="1"/>
</dbReference>
<dbReference type="UniPathway" id="UPA00282"/>
<evidence type="ECO:0000256" key="5">
    <source>
        <dbReference type="ARBA" id="ARBA00022679"/>
    </source>
</evidence>
<dbReference type="AlphaFoldDB" id="A0A199W7A7"/>
<keyword evidence="5 14" id="KW-0808">Transferase</keyword>
<comment type="catalytic activity">
    <reaction evidence="9">
        <text>a long chain fatty alcohol + a fatty acyl-CoA = a long-chain alcohol wax ester + CoA</text>
        <dbReference type="Rhea" id="RHEA:38443"/>
        <dbReference type="ChEBI" id="CHEBI:17135"/>
        <dbReference type="ChEBI" id="CHEBI:57287"/>
        <dbReference type="ChEBI" id="CHEBI:77636"/>
        <dbReference type="ChEBI" id="CHEBI:235323"/>
        <dbReference type="EC" id="2.3.1.75"/>
    </reaction>
</comment>
<dbReference type="GO" id="GO:0004144">
    <property type="term" value="F:diacylglycerol O-acyltransferase activity"/>
    <property type="evidence" value="ECO:0007669"/>
    <property type="project" value="UniProtKB-EC"/>
</dbReference>
<dbReference type="InterPro" id="IPR045034">
    <property type="entry name" value="O-acyltransferase_WSD1-like"/>
</dbReference>
<comment type="caution">
    <text evidence="14">The sequence shown here is derived from an EMBL/GenBank/DDBJ whole genome shotgun (WGS) entry which is preliminary data.</text>
</comment>
<dbReference type="Pfam" id="PF06974">
    <property type="entry name" value="WS_DGAT_C"/>
    <property type="match status" value="1"/>
</dbReference>
<dbReference type="EMBL" id="LSRQ01000122">
    <property type="protein sequence ID" value="OAY85126.1"/>
    <property type="molecule type" value="Genomic_DNA"/>
</dbReference>
<feature type="region of interest" description="Disordered" evidence="11">
    <location>
        <begin position="1"/>
        <end position="38"/>
    </location>
</feature>
<evidence type="ECO:0000256" key="8">
    <source>
        <dbReference type="ARBA" id="ARBA00024360"/>
    </source>
</evidence>
<gene>
    <name evidence="14" type="ORF">ACMD2_04061</name>
</gene>
<evidence type="ECO:0000259" key="12">
    <source>
        <dbReference type="Pfam" id="PF03007"/>
    </source>
</evidence>
<accession>A0A199W7A7</accession>
<evidence type="ECO:0000256" key="7">
    <source>
        <dbReference type="ARBA" id="ARBA00023315"/>
    </source>
</evidence>
<dbReference type="SUPFAM" id="SSF52777">
    <property type="entry name" value="CoA-dependent acyltransferases"/>
    <property type="match status" value="1"/>
</dbReference>
<evidence type="ECO:0000256" key="4">
    <source>
        <dbReference type="ARBA" id="ARBA00005189"/>
    </source>
</evidence>
<reference evidence="14 15" key="1">
    <citation type="journal article" date="2016" name="DNA Res.">
        <title>The draft genome of MD-2 pineapple using hybrid error correction of long reads.</title>
        <authorList>
            <person name="Redwan R.M."/>
            <person name="Saidin A."/>
            <person name="Kumar S.V."/>
        </authorList>
    </citation>
    <scope>NUCLEOTIDE SEQUENCE [LARGE SCALE GENOMIC DNA]</scope>
    <source>
        <strain evidence="15">cv. MD2</strain>
        <tissue evidence="14">Leaf</tissue>
    </source>
</reference>
<evidence type="ECO:0000313" key="15">
    <source>
        <dbReference type="Proteomes" id="UP000092600"/>
    </source>
</evidence>
<comment type="similarity">
    <text evidence="8">In the N-terminal section; belongs to the long-chain O-acyltransferase family.</text>
</comment>
<comment type="pathway">
    <text evidence="3">Glycerolipid metabolism; triacylglycerol biosynthesis.</text>
</comment>
<dbReference type="GO" id="GO:0047196">
    <property type="term" value="F:long-chain-alcohol O-fatty-acyltransferase activity"/>
    <property type="evidence" value="ECO:0007669"/>
    <property type="project" value="UniProtKB-EC"/>
</dbReference>
<comment type="pathway">
    <text evidence="4">Lipid metabolism.</text>
</comment>
<evidence type="ECO:0000256" key="9">
    <source>
        <dbReference type="ARBA" id="ARBA00047604"/>
    </source>
</evidence>
<keyword evidence="6" id="KW-0256">Endoplasmic reticulum</keyword>
<dbReference type="Pfam" id="PF03007">
    <property type="entry name" value="WS_DGAT_cat"/>
    <property type="match status" value="1"/>
</dbReference>